<gene>
    <name evidence="2" type="ORF">COLO4_01706</name>
    <name evidence="1" type="ORF">COLO4_03245</name>
</gene>
<proteinExistence type="predicted"/>
<reference evidence="3" key="1">
    <citation type="submission" date="2013-09" db="EMBL/GenBank/DDBJ databases">
        <title>Corchorus olitorius genome sequencing.</title>
        <authorList>
            <person name="Alam M."/>
            <person name="Haque M.S."/>
            <person name="Islam M.S."/>
            <person name="Emdad E.M."/>
            <person name="Islam M.M."/>
            <person name="Ahmed B."/>
            <person name="Halim A."/>
            <person name="Hossen Q.M.M."/>
            <person name="Hossain M.Z."/>
            <person name="Ahmed R."/>
            <person name="Khan M.M."/>
            <person name="Islam R."/>
            <person name="Rashid M.M."/>
            <person name="Khan S.A."/>
            <person name="Rahman M.S."/>
            <person name="Alam M."/>
            <person name="Yahiya A.S."/>
            <person name="Khan M.S."/>
            <person name="Azam M.S."/>
            <person name="Haque T."/>
            <person name="Lashkar M.Z.H."/>
            <person name="Akhand A.I."/>
            <person name="Morshed G."/>
            <person name="Roy S."/>
            <person name="Uddin K.S."/>
            <person name="Rabeya T."/>
            <person name="Hossain A.S."/>
            <person name="Chowdhury A."/>
            <person name="Snigdha A.R."/>
            <person name="Mortoza M.S."/>
            <person name="Matin S.A."/>
            <person name="Hoque S.M.E."/>
            <person name="Islam M.K."/>
            <person name="Roy D.K."/>
            <person name="Haider R."/>
            <person name="Moosa M.M."/>
            <person name="Elias S.M."/>
            <person name="Hasan A.M."/>
            <person name="Jahan S."/>
            <person name="Shafiuddin M."/>
            <person name="Mahmood N."/>
            <person name="Shommy N.S."/>
        </authorList>
    </citation>
    <scope>NUCLEOTIDE SEQUENCE [LARGE SCALE GENOMIC DNA]</scope>
    <source>
        <strain evidence="3">cv. O-4</strain>
    </source>
</reference>
<evidence type="ECO:0000313" key="2">
    <source>
        <dbReference type="EMBL" id="OMP13429.1"/>
    </source>
</evidence>
<reference evidence="2" key="2">
    <citation type="submission" date="2013-09" db="EMBL/GenBank/DDBJ databases">
        <authorList>
            <person name="Alam M."/>
            <person name="Haque M.S."/>
            <person name="Islam M.S."/>
            <person name="Emdad E.M."/>
            <person name="Islam M.M."/>
            <person name="Ahmed B."/>
            <person name="Halim A."/>
            <person name="Hossen Q.M.M."/>
            <person name="Hossain M.Z."/>
            <person name="Ahmed R."/>
            <person name="Khan M.M."/>
            <person name="Islam R."/>
            <person name="Rashid M.M."/>
            <person name="Khan S.A."/>
            <person name="Rahman M.S."/>
            <person name="Alam M."/>
            <person name="Yahiya A.S."/>
            <person name="Khan M.S."/>
            <person name="Azam M.S."/>
            <person name="Haque T."/>
            <person name="Lashkar M.Z.H."/>
            <person name="Akhand A.I."/>
            <person name="Morshed G."/>
            <person name="Roy S."/>
            <person name="Uddin K.S."/>
            <person name="Rabeya T."/>
            <person name="Hossain A.S."/>
            <person name="Chowdhury A."/>
            <person name="Snigdha A.R."/>
            <person name="Mortoza M.S."/>
            <person name="Matin S.A."/>
            <person name="Hoque S.M.E."/>
            <person name="Islam M.K."/>
            <person name="Roy D.K."/>
            <person name="Haider R."/>
            <person name="Moosa M.M."/>
            <person name="Elias S.M."/>
            <person name="Hasan A.M."/>
            <person name="Jahan S."/>
            <person name="Shafiuddin M."/>
            <person name="Mahmood N."/>
            <person name="Shommy N.S."/>
        </authorList>
    </citation>
    <scope>NUCLEOTIDE SEQUENCE</scope>
    <source>
        <tissue evidence="2">Whole seedlings</tissue>
    </source>
</reference>
<dbReference type="EMBL" id="AWUE01009412">
    <property type="protein sequence ID" value="OMP12411.1"/>
    <property type="molecule type" value="Genomic_DNA"/>
</dbReference>
<organism evidence="2 3">
    <name type="scientific">Corchorus olitorius</name>
    <dbReference type="NCBI Taxonomy" id="93759"/>
    <lineage>
        <taxon>Eukaryota</taxon>
        <taxon>Viridiplantae</taxon>
        <taxon>Streptophyta</taxon>
        <taxon>Embryophyta</taxon>
        <taxon>Tracheophyta</taxon>
        <taxon>Spermatophyta</taxon>
        <taxon>Magnoliopsida</taxon>
        <taxon>eudicotyledons</taxon>
        <taxon>Gunneridae</taxon>
        <taxon>Pentapetalae</taxon>
        <taxon>rosids</taxon>
        <taxon>malvids</taxon>
        <taxon>Malvales</taxon>
        <taxon>Malvaceae</taxon>
        <taxon>Grewioideae</taxon>
        <taxon>Apeibeae</taxon>
        <taxon>Corchorus</taxon>
    </lineage>
</organism>
<protein>
    <submittedName>
        <fullName evidence="2">Uncharacterized protein</fullName>
    </submittedName>
</protein>
<accession>A0A1R3L2B9</accession>
<keyword evidence="3" id="KW-1185">Reference proteome</keyword>
<reference evidence="2" key="3">
    <citation type="journal article" date="2017" name="Nat. Plants">
        <title>Comparative genomics of two jute species and insight into fibre biogenesis.</title>
        <authorList>
            <person name="Islam M.S."/>
            <person name="Saito J.A."/>
            <person name="Emdad E.M."/>
            <person name="Ahmed B."/>
            <person name="Islam M.M."/>
            <person name="Halim A."/>
            <person name="Hossen Q.M."/>
            <person name="Hossain M.Z."/>
            <person name="Ahmed R."/>
            <person name="Hossain M.S."/>
            <person name="Kabir S.M."/>
            <person name="Khan M.S."/>
            <person name="Khan M.M."/>
            <person name="Hasan R."/>
            <person name="Aktar N."/>
            <person name="Honi U."/>
            <person name="Islam R."/>
            <person name="Rashid M.M."/>
            <person name="Wan X."/>
            <person name="Hou S."/>
            <person name="Haque T."/>
            <person name="Azam M.S."/>
            <person name="Moosa M.M."/>
            <person name="Elias S.M."/>
            <person name="Hasan A.M."/>
            <person name="Mahmood N."/>
            <person name="Shafiuddin M."/>
            <person name="Shahid S."/>
            <person name="Shommu N.S."/>
            <person name="Jahan S."/>
            <person name="Roy S."/>
            <person name="Chowdhury A."/>
            <person name="Akhand A.I."/>
            <person name="Nisho G.M."/>
            <person name="Uddin K.S."/>
            <person name="Rabeya T."/>
            <person name="Hoque S.M."/>
            <person name="Snigdha A.R."/>
            <person name="Mortoza S."/>
            <person name="Matin S.A."/>
            <person name="Islam M.K."/>
            <person name="Lashkar M.Z."/>
            <person name="Zaman M."/>
            <person name="Yuryev A."/>
            <person name="Uddin M.K."/>
            <person name="Rahman M.S."/>
            <person name="Haque M.S."/>
            <person name="Alam M.M."/>
            <person name="Khan H."/>
            <person name="Alam M."/>
        </authorList>
    </citation>
    <scope>NUCLEOTIDE SEQUENCE</scope>
    <source>
        <tissue evidence="2">Whole seedlings</tissue>
    </source>
</reference>
<dbReference type="AlphaFoldDB" id="A0A1R3L2B9"/>
<evidence type="ECO:0000313" key="3">
    <source>
        <dbReference type="Proteomes" id="UP000187203"/>
    </source>
</evidence>
<dbReference type="Proteomes" id="UP000187203">
    <property type="component" value="Unassembled WGS sequence"/>
</dbReference>
<dbReference type="EMBL" id="AWUE01004318">
    <property type="protein sequence ID" value="OMP13429.1"/>
    <property type="molecule type" value="Genomic_DNA"/>
</dbReference>
<evidence type="ECO:0000313" key="1">
    <source>
        <dbReference type="EMBL" id="OMP12411.1"/>
    </source>
</evidence>
<sequence>MLLFYDVAFQKDSLISHSHRKASALSLGIGSFLNDEFALRRVLLKLLSTYVILSLSLISQFPTVKPSGAPSPTRLALTTKERTRLQRSFLHFDHPCMRSLKVFLPEPFFIRNGFRLDLKGASYIYWTRRKYKLSCSMHGFDVFFCLNSTRSLPA</sequence>
<name>A0A1R3L2B9_9ROSI</name>
<comment type="caution">
    <text evidence="2">The sequence shown here is derived from an EMBL/GenBank/DDBJ whole genome shotgun (WGS) entry which is preliminary data.</text>
</comment>